<dbReference type="EMBL" id="JANSHE010005649">
    <property type="protein sequence ID" value="KAJ2969962.1"/>
    <property type="molecule type" value="Genomic_DNA"/>
</dbReference>
<gene>
    <name evidence="1" type="ORF">NUW54_g12844</name>
</gene>
<dbReference type="Proteomes" id="UP001144978">
    <property type="component" value="Unassembled WGS sequence"/>
</dbReference>
<reference evidence="1" key="1">
    <citation type="submission" date="2022-08" db="EMBL/GenBank/DDBJ databases">
        <title>Genome Sequence of Pycnoporus sanguineus.</title>
        <authorList>
            <person name="Buettner E."/>
        </authorList>
    </citation>
    <scope>NUCLEOTIDE SEQUENCE</scope>
    <source>
        <strain evidence="1">CG-C14</strain>
    </source>
</reference>
<keyword evidence="2" id="KW-1185">Reference proteome</keyword>
<name>A0ACC1MTI6_9APHY</name>
<protein>
    <submittedName>
        <fullName evidence="1">Uncharacterized protein</fullName>
    </submittedName>
</protein>
<evidence type="ECO:0000313" key="2">
    <source>
        <dbReference type="Proteomes" id="UP001144978"/>
    </source>
</evidence>
<organism evidence="1 2">
    <name type="scientific">Trametes sanguinea</name>
    <dbReference type="NCBI Taxonomy" id="158606"/>
    <lineage>
        <taxon>Eukaryota</taxon>
        <taxon>Fungi</taxon>
        <taxon>Dikarya</taxon>
        <taxon>Basidiomycota</taxon>
        <taxon>Agaricomycotina</taxon>
        <taxon>Agaricomycetes</taxon>
        <taxon>Polyporales</taxon>
        <taxon>Polyporaceae</taxon>
        <taxon>Trametes</taxon>
    </lineage>
</organism>
<evidence type="ECO:0000313" key="1">
    <source>
        <dbReference type="EMBL" id="KAJ2969962.1"/>
    </source>
</evidence>
<comment type="caution">
    <text evidence="1">The sequence shown here is derived from an EMBL/GenBank/DDBJ whole genome shotgun (WGS) entry which is preliminary data.</text>
</comment>
<proteinExistence type="predicted"/>
<sequence>MFGHRRREWNIVLTSRIIFFLLKTHHHQIVANRVMRTALIPLRRNLREGLRRQKDTIGYNLAALRFIQRQTDAKRTAEFYEQEEDLTEEKVREKIAEGKKRKRVSIKA</sequence>
<accession>A0ACC1MTI6</accession>